<keyword evidence="2" id="KW-0808">Transferase</keyword>
<dbReference type="GO" id="GO:0016301">
    <property type="term" value="F:kinase activity"/>
    <property type="evidence" value="ECO:0007669"/>
    <property type="project" value="UniProtKB-KW"/>
</dbReference>
<dbReference type="PANTHER" id="PTHR21208:SF1">
    <property type="entry name" value="ADP-DEPENDENT GLUCOKINASE"/>
    <property type="match status" value="1"/>
</dbReference>
<name>A0A561DCU3_9BACI</name>
<evidence type="ECO:0000256" key="5">
    <source>
        <dbReference type="ARBA" id="ARBA00022842"/>
    </source>
</evidence>
<dbReference type="Proteomes" id="UP000319671">
    <property type="component" value="Unassembled WGS sequence"/>
</dbReference>
<gene>
    <name evidence="7" type="ORF">FB550_106288</name>
</gene>
<keyword evidence="8" id="KW-1185">Reference proteome</keyword>
<evidence type="ECO:0000256" key="1">
    <source>
        <dbReference type="ARBA" id="ARBA00022490"/>
    </source>
</evidence>
<dbReference type="InterPro" id="IPR007666">
    <property type="entry name" value="ADP_PFK/GK"/>
</dbReference>
<keyword evidence="4 7" id="KW-0418">Kinase</keyword>
<dbReference type="GO" id="GO:0016773">
    <property type="term" value="F:phosphotransferase activity, alcohol group as acceptor"/>
    <property type="evidence" value="ECO:0007669"/>
    <property type="project" value="InterPro"/>
</dbReference>
<dbReference type="SUPFAM" id="SSF53613">
    <property type="entry name" value="Ribokinase-like"/>
    <property type="match status" value="1"/>
</dbReference>
<keyword evidence="1" id="KW-0963">Cytoplasm</keyword>
<keyword evidence="6" id="KW-0324">Glycolysis</keyword>
<dbReference type="PROSITE" id="PS51255">
    <property type="entry name" value="ADPK"/>
    <property type="match status" value="1"/>
</dbReference>
<dbReference type="EMBL" id="VIVN01000006">
    <property type="protein sequence ID" value="TWE01230.1"/>
    <property type="molecule type" value="Genomic_DNA"/>
</dbReference>
<organism evidence="7 8">
    <name type="scientific">Neobacillus bataviensis</name>
    <dbReference type="NCBI Taxonomy" id="220685"/>
    <lineage>
        <taxon>Bacteria</taxon>
        <taxon>Bacillati</taxon>
        <taxon>Bacillota</taxon>
        <taxon>Bacilli</taxon>
        <taxon>Bacillales</taxon>
        <taxon>Bacillaceae</taxon>
        <taxon>Neobacillus</taxon>
    </lineage>
</organism>
<protein>
    <submittedName>
        <fullName evidence="7">ADP-dependent phosphofructokinase/glucokinase</fullName>
    </submittedName>
</protein>
<reference evidence="7 8" key="1">
    <citation type="submission" date="2019-06" db="EMBL/GenBank/DDBJ databases">
        <title>Sorghum-associated microbial communities from plants grown in Nebraska, USA.</title>
        <authorList>
            <person name="Schachtman D."/>
        </authorList>
    </citation>
    <scope>NUCLEOTIDE SEQUENCE [LARGE SCALE GENOMIC DNA]</scope>
    <source>
        <strain evidence="7 8">2482</strain>
    </source>
</reference>
<proteinExistence type="predicted"/>
<dbReference type="Pfam" id="PF04587">
    <property type="entry name" value="ADP_PFK_GK"/>
    <property type="match status" value="1"/>
</dbReference>
<dbReference type="Gene3D" id="3.40.1190.20">
    <property type="match status" value="1"/>
</dbReference>
<dbReference type="PANTHER" id="PTHR21208">
    <property type="entry name" value="ADP-DEPENDENT GLUCOKINASE"/>
    <property type="match status" value="1"/>
</dbReference>
<keyword evidence="3" id="KW-0479">Metal-binding</keyword>
<dbReference type="RefSeq" id="WP_144565920.1">
    <property type="nucleotide sequence ID" value="NZ_VIVN01000006.1"/>
</dbReference>
<evidence type="ECO:0000256" key="6">
    <source>
        <dbReference type="ARBA" id="ARBA00023152"/>
    </source>
</evidence>
<comment type="caution">
    <text evidence="7">The sequence shown here is derived from an EMBL/GenBank/DDBJ whole genome shotgun (WGS) entry which is preliminary data.</text>
</comment>
<evidence type="ECO:0000256" key="4">
    <source>
        <dbReference type="ARBA" id="ARBA00022777"/>
    </source>
</evidence>
<dbReference type="Gene3D" id="3.30.1110.20">
    <property type="match status" value="1"/>
</dbReference>
<keyword evidence="5" id="KW-0460">Magnesium</keyword>
<evidence type="ECO:0000256" key="3">
    <source>
        <dbReference type="ARBA" id="ARBA00022723"/>
    </source>
</evidence>
<evidence type="ECO:0000313" key="7">
    <source>
        <dbReference type="EMBL" id="TWE01230.1"/>
    </source>
</evidence>
<accession>A0A561DCU3</accession>
<dbReference type="InterPro" id="IPR029056">
    <property type="entry name" value="Ribokinase-like"/>
</dbReference>
<evidence type="ECO:0000313" key="8">
    <source>
        <dbReference type="Proteomes" id="UP000319671"/>
    </source>
</evidence>
<dbReference type="GO" id="GO:0006096">
    <property type="term" value="P:glycolytic process"/>
    <property type="evidence" value="ECO:0007669"/>
    <property type="project" value="UniProtKB-KW"/>
</dbReference>
<sequence length="392" mass="43775">MRTIACGFTANIDLLGKITSEFYKEIKSCASGAPKAFIDSWEDFCTALDWNIKRGSGGEYIVAGNSILKKLEAKLDWRRAIGGTGLQAGCAASRAGYRSLVNIPIQSEELESIVSGLEELILLSDQEGDVPKHYILEYEIGGCSNRIIFRRQDEFTADLIANKFLSELSQNDVRWLLLSGYNSFDTSAEIDLFLKNNLRVLESLGSKRPRVHLELAAIWSLDEQWRIINTLGQHVDSLGVNEDEYQELLGMNDSLLDLDNDQLLSVMEKACDLLGVANFILHTKQFSLVQSEKYDTSIWGKALENGNKFAFSRALKGTICDQETIDHLTARCDYHKRGEELRQLTQYRKDITVIPAYVGEITSTIGLGDTFTAGLLVEAPVKFVPNRKISLG</sequence>
<dbReference type="GO" id="GO:0046872">
    <property type="term" value="F:metal ion binding"/>
    <property type="evidence" value="ECO:0007669"/>
    <property type="project" value="UniProtKB-KW"/>
</dbReference>
<evidence type="ECO:0000256" key="2">
    <source>
        <dbReference type="ARBA" id="ARBA00022679"/>
    </source>
</evidence>
<dbReference type="AlphaFoldDB" id="A0A561DCU3"/>